<evidence type="ECO:0000313" key="2">
    <source>
        <dbReference type="Proteomes" id="UP000029665"/>
    </source>
</evidence>
<dbReference type="HOGENOM" id="CLU_636377_0_0_1"/>
<sequence length="431" mass="46372">MALRARKNKAEKDIPDLDAAVAFLRQFTLIPEGVNAVSDAGLVSGLLHFAHSAPTHELARKGLIAFAYIARELLESKRFGAVATAVAERAEEQLTLRLDEHTSRLESRVEEIMTEIEGAKKELAVCGQRLKEACDWVGQAEVALTVARKDLETATAAVPVAGAPPNSPPKLTFDMAPARTRRAITLAEHLQRQVLIRGATLAIPSGEQDPNAAALRQVVAAIEGLAEGGLTPPAGGGIEAARVLQHGDMVLTASTAEMARWMLRPAVATAFSRKLGLRAQIIERSYRLVAERVPVSFDPADQAAIRDVEQRNGLQAGSITRASWIKPLSRRRPGQLTAHLMLTMADVNQANIALRGLRLGERQIVVRRDVEEPKRAEADVCGTCAGPHATSQCSVTDPLRFRCANCAEDGHAAWDHSCPTLRSKPGDLGPG</sequence>
<dbReference type="AlphaFoldDB" id="A0A060S6P3"/>
<keyword evidence="2" id="KW-1185">Reference proteome</keyword>
<dbReference type="EMBL" id="CCBP010000001">
    <property type="protein sequence ID" value="CDO68068.1"/>
    <property type="molecule type" value="Genomic_DNA"/>
</dbReference>
<evidence type="ECO:0000313" key="1">
    <source>
        <dbReference type="EMBL" id="CDO68068.1"/>
    </source>
</evidence>
<organism evidence="1 2">
    <name type="scientific">Pycnoporus cinnabarinus</name>
    <name type="common">Cinnabar-red polypore</name>
    <name type="synonym">Trametes cinnabarina</name>
    <dbReference type="NCBI Taxonomy" id="5643"/>
    <lineage>
        <taxon>Eukaryota</taxon>
        <taxon>Fungi</taxon>
        <taxon>Dikarya</taxon>
        <taxon>Basidiomycota</taxon>
        <taxon>Agaricomycotina</taxon>
        <taxon>Agaricomycetes</taxon>
        <taxon>Polyporales</taxon>
        <taxon>Polyporaceae</taxon>
        <taxon>Trametes</taxon>
    </lineage>
</organism>
<dbReference type="OrthoDB" id="4230923at2759"/>
<accession>A0A060S6P3</accession>
<comment type="caution">
    <text evidence="1">The sequence shown here is derived from an EMBL/GenBank/DDBJ whole genome shotgun (WGS) entry which is preliminary data.</text>
</comment>
<proteinExistence type="predicted"/>
<gene>
    <name evidence="1" type="ORF">BN946_scf184347.g5</name>
</gene>
<dbReference type="Proteomes" id="UP000029665">
    <property type="component" value="Unassembled WGS sequence"/>
</dbReference>
<name>A0A060S6P3_PYCCI</name>
<protein>
    <recommendedName>
        <fullName evidence="3">CCHC-type domain-containing protein</fullName>
    </recommendedName>
</protein>
<reference evidence="1" key="1">
    <citation type="submission" date="2014-01" db="EMBL/GenBank/DDBJ databases">
        <title>The genome of the white-rot fungus Pycnoporus cinnabarinus: a basidiomycete model with a versatile arsenal for lignocellulosic biomass breakdown.</title>
        <authorList>
            <person name="Levasseur A."/>
            <person name="Lomascolo A."/>
            <person name="Ruiz-Duenas F.J."/>
            <person name="Uzan E."/>
            <person name="Piumi F."/>
            <person name="Kues U."/>
            <person name="Ram A.F.J."/>
            <person name="Murat C."/>
            <person name="Haon M."/>
            <person name="Benoit I."/>
            <person name="Arfi Y."/>
            <person name="Chevret D."/>
            <person name="Drula E."/>
            <person name="Kwon M.J."/>
            <person name="Gouret P."/>
            <person name="Lesage-Meessen L."/>
            <person name="Lombard V."/>
            <person name="Mariette J."/>
            <person name="Noirot C."/>
            <person name="Park J."/>
            <person name="Patyshakuliyeva A."/>
            <person name="Wieneger R.A.B."/>
            <person name="Wosten H.A.B."/>
            <person name="Martin F."/>
            <person name="Coutinho P.M."/>
            <person name="de Vries R."/>
            <person name="Martinez A.T."/>
            <person name="Klopp C."/>
            <person name="Pontarotti P."/>
            <person name="Henrissat B."/>
            <person name="Record E."/>
        </authorList>
    </citation>
    <scope>NUCLEOTIDE SEQUENCE [LARGE SCALE GENOMIC DNA]</scope>
    <source>
        <strain evidence="1">BRFM137</strain>
    </source>
</reference>
<evidence type="ECO:0008006" key="3">
    <source>
        <dbReference type="Google" id="ProtNLM"/>
    </source>
</evidence>